<dbReference type="EMBL" id="CAJOBI010146888">
    <property type="protein sequence ID" value="CAF4793780.1"/>
    <property type="molecule type" value="Genomic_DNA"/>
</dbReference>
<dbReference type="EMBL" id="CAJOBI010190288">
    <property type="protein sequence ID" value="CAF4958984.1"/>
    <property type="molecule type" value="Genomic_DNA"/>
</dbReference>
<reference evidence="1" key="1">
    <citation type="submission" date="2021-02" db="EMBL/GenBank/DDBJ databases">
        <authorList>
            <person name="Nowell W R."/>
        </authorList>
    </citation>
    <scope>NUCLEOTIDE SEQUENCE</scope>
</reference>
<feature type="non-terminal residue" evidence="1">
    <location>
        <position position="15"/>
    </location>
</feature>
<sequence length="15" mass="1811">MEHRQADIPINIDMK</sequence>
<comment type="caution">
    <text evidence="1">The sequence shown here is derived from an EMBL/GenBank/DDBJ whole genome shotgun (WGS) entry which is preliminary data.</text>
</comment>
<protein>
    <submittedName>
        <fullName evidence="1">Uncharacterized protein</fullName>
    </submittedName>
</protein>
<evidence type="ECO:0000313" key="3">
    <source>
        <dbReference type="Proteomes" id="UP000676336"/>
    </source>
</evidence>
<accession>A0A8S3B4C6</accession>
<evidence type="ECO:0000313" key="1">
    <source>
        <dbReference type="EMBL" id="CAF4793780.1"/>
    </source>
</evidence>
<evidence type="ECO:0000313" key="2">
    <source>
        <dbReference type="EMBL" id="CAF4958984.1"/>
    </source>
</evidence>
<name>A0A8S3B4C6_9BILA</name>
<gene>
    <name evidence="1" type="ORF">SMN809_LOCUS46873</name>
    <name evidence="2" type="ORF">SMN809_LOCUS54510</name>
</gene>
<dbReference type="Proteomes" id="UP000676336">
    <property type="component" value="Unassembled WGS sequence"/>
</dbReference>
<organism evidence="1 3">
    <name type="scientific">Rotaria magnacalcarata</name>
    <dbReference type="NCBI Taxonomy" id="392030"/>
    <lineage>
        <taxon>Eukaryota</taxon>
        <taxon>Metazoa</taxon>
        <taxon>Spiralia</taxon>
        <taxon>Gnathifera</taxon>
        <taxon>Rotifera</taxon>
        <taxon>Eurotatoria</taxon>
        <taxon>Bdelloidea</taxon>
        <taxon>Philodinida</taxon>
        <taxon>Philodinidae</taxon>
        <taxon>Rotaria</taxon>
    </lineage>
</organism>
<proteinExistence type="predicted"/>